<comment type="caution">
    <text evidence="1">The sequence shown here is derived from an EMBL/GenBank/DDBJ whole genome shotgun (WGS) entry which is preliminary data.</text>
</comment>
<gene>
    <name evidence="1" type="ORF">V6N12_007142</name>
</gene>
<keyword evidence="2" id="KW-1185">Reference proteome</keyword>
<sequence length="138" mass="14591">MSLEALGWRCQAPNVVVQAEPSSSVHLVRIGTVEVPVPDVSNVALGCSNESYTDRPVSLKVSMAQSFRVMPADSPVSSTATPVPCQSAADGSHVATGSCAVLENGPGHNVTSSEPTAELEPVLQQQLMLCQTMYMMRF</sequence>
<dbReference type="EMBL" id="JBBPBM010000009">
    <property type="protein sequence ID" value="KAK8568594.1"/>
    <property type="molecule type" value="Genomic_DNA"/>
</dbReference>
<name>A0ABR2F0X8_9ROSI</name>
<accession>A0ABR2F0X8</accession>
<reference evidence="1 2" key="1">
    <citation type="journal article" date="2024" name="G3 (Bethesda)">
        <title>Genome assembly of Hibiscus sabdariffa L. provides insights into metabolisms of medicinal natural products.</title>
        <authorList>
            <person name="Kim T."/>
        </authorList>
    </citation>
    <scope>NUCLEOTIDE SEQUENCE [LARGE SCALE GENOMIC DNA]</scope>
    <source>
        <strain evidence="1">TK-2024</strain>
        <tissue evidence="1">Old leaves</tissue>
    </source>
</reference>
<protein>
    <submittedName>
        <fullName evidence="1">Uncharacterized protein</fullName>
    </submittedName>
</protein>
<evidence type="ECO:0000313" key="1">
    <source>
        <dbReference type="EMBL" id="KAK8568594.1"/>
    </source>
</evidence>
<proteinExistence type="predicted"/>
<organism evidence="1 2">
    <name type="scientific">Hibiscus sabdariffa</name>
    <name type="common">roselle</name>
    <dbReference type="NCBI Taxonomy" id="183260"/>
    <lineage>
        <taxon>Eukaryota</taxon>
        <taxon>Viridiplantae</taxon>
        <taxon>Streptophyta</taxon>
        <taxon>Embryophyta</taxon>
        <taxon>Tracheophyta</taxon>
        <taxon>Spermatophyta</taxon>
        <taxon>Magnoliopsida</taxon>
        <taxon>eudicotyledons</taxon>
        <taxon>Gunneridae</taxon>
        <taxon>Pentapetalae</taxon>
        <taxon>rosids</taxon>
        <taxon>malvids</taxon>
        <taxon>Malvales</taxon>
        <taxon>Malvaceae</taxon>
        <taxon>Malvoideae</taxon>
        <taxon>Hibiscus</taxon>
    </lineage>
</organism>
<evidence type="ECO:0000313" key="2">
    <source>
        <dbReference type="Proteomes" id="UP001472677"/>
    </source>
</evidence>
<dbReference type="Proteomes" id="UP001472677">
    <property type="component" value="Unassembled WGS sequence"/>
</dbReference>